<dbReference type="SFLD" id="SFLDG01212">
    <property type="entry name" value="Phytoene_synthase_like"/>
    <property type="match status" value="1"/>
</dbReference>
<dbReference type="OrthoDB" id="9807580at2"/>
<dbReference type="GO" id="GO:0016117">
    <property type="term" value="P:carotenoid biosynthetic process"/>
    <property type="evidence" value="ECO:0007669"/>
    <property type="project" value="UniProtKB-ARBA"/>
</dbReference>
<sequence>MSLTESPALIAQGYRRARVVTRHHAKSFFFASYLLFGQRRKAAFALYAFCRRLDDMVDAADEPETDAGPVALTTRLATRLTRARERVAEVYLPLPELASKELGPPSLRQPAAEAPSPWEPSEFAALRHSILHYRIPEQPFQDLISGMEMDLTKHRYETWDELELYCYRVAGVVGLMLTPVLGCEDARAVEPAADLGRAMQLTNILRDVREDLERGRVYLPAEELRAFGLTEDDLRRGQVDARWRDFMRFQIQRARAYYARAASGVKYLTGFGSQRMVRLMGAIYGDILRDIEARDYDVFSGRAHTTKGRKLALATAAFMRPRAVLPESGPGLPALPAASSPGFSTSAGGPG</sequence>
<keyword evidence="4" id="KW-1185">Reference proteome</keyword>
<dbReference type="SUPFAM" id="SSF48576">
    <property type="entry name" value="Terpenoid synthases"/>
    <property type="match status" value="1"/>
</dbReference>
<gene>
    <name evidence="3" type="ORF">D7X12_35250</name>
</gene>
<dbReference type="AlphaFoldDB" id="A0A3A8MPL0"/>
<evidence type="ECO:0000256" key="1">
    <source>
        <dbReference type="ARBA" id="ARBA00022679"/>
    </source>
</evidence>
<feature type="region of interest" description="Disordered" evidence="2">
    <location>
        <begin position="330"/>
        <end position="351"/>
    </location>
</feature>
<dbReference type="SFLD" id="SFLDS00005">
    <property type="entry name" value="Isoprenoid_Synthase_Type_I"/>
    <property type="match status" value="1"/>
</dbReference>
<accession>A0A3A8MPL0</accession>
<proteinExistence type="predicted"/>
<dbReference type="PROSITE" id="PS01044">
    <property type="entry name" value="SQUALEN_PHYTOEN_SYN_1"/>
    <property type="match status" value="1"/>
</dbReference>
<keyword evidence="1" id="KW-0808">Transferase</keyword>
<reference evidence="4" key="1">
    <citation type="submission" date="2018-09" db="EMBL/GenBank/DDBJ databases">
        <authorList>
            <person name="Livingstone P.G."/>
            <person name="Whitworth D.E."/>
        </authorList>
    </citation>
    <scope>NUCLEOTIDE SEQUENCE [LARGE SCALE GENOMIC DNA]</scope>
    <source>
        <strain evidence="4">CA040B</strain>
    </source>
</reference>
<dbReference type="Pfam" id="PF00494">
    <property type="entry name" value="SQS_PSY"/>
    <property type="match status" value="1"/>
</dbReference>
<dbReference type="InterPro" id="IPR019845">
    <property type="entry name" value="Squalene/phytoene_synthase_CS"/>
</dbReference>
<dbReference type="InterPro" id="IPR008949">
    <property type="entry name" value="Isoprenoid_synthase_dom_sf"/>
</dbReference>
<evidence type="ECO:0000313" key="4">
    <source>
        <dbReference type="Proteomes" id="UP000273405"/>
    </source>
</evidence>
<dbReference type="EMBL" id="RAWG01000352">
    <property type="protein sequence ID" value="RKH34177.1"/>
    <property type="molecule type" value="Genomic_DNA"/>
</dbReference>
<evidence type="ECO:0000313" key="3">
    <source>
        <dbReference type="EMBL" id="RKH34177.1"/>
    </source>
</evidence>
<dbReference type="PANTHER" id="PTHR31480">
    <property type="entry name" value="BIFUNCTIONAL LYCOPENE CYCLASE/PHYTOENE SYNTHASE"/>
    <property type="match status" value="1"/>
</dbReference>
<dbReference type="GO" id="GO:0051996">
    <property type="term" value="F:squalene synthase [NAD(P)H] activity"/>
    <property type="evidence" value="ECO:0007669"/>
    <property type="project" value="InterPro"/>
</dbReference>
<dbReference type="Proteomes" id="UP000273405">
    <property type="component" value="Unassembled WGS sequence"/>
</dbReference>
<dbReference type="CDD" id="cd00683">
    <property type="entry name" value="Trans_IPPS_HH"/>
    <property type="match status" value="1"/>
</dbReference>
<evidence type="ECO:0000256" key="2">
    <source>
        <dbReference type="SAM" id="MobiDB-lite"/>
    </source>
</evidence>
<dbReference type="RefSeq" id="WP_120629596.1">
    <property type="nucleotide sequence ID" value="NZ_RAWG01000352.1"/>
</dbReference>
<organism evidence="3 4">
    <name type="scientific">Corallococcus sicarius</name>
    <dbReference type="NCBI Taxonomy" id="2316726"/>
    <lineage>
        <taxon>Bacteria</taxon>
        <taxon>Pseudomonadati</taxon>
        <taxon>Myxococcota</taxon>
        <taxon>Myxococcia</taxon>
        <taxon>Myxococcales</taxon>
        <taxon>Cystobacterineae</taxon>
        <taxon>Myxococcaceae</taxon>
        <taxon>Corallococcus</taxon>
    </lineage>
</organism>
<dbReference type="GO" id="GO:0004311">
    <property type="term" value="F:geranylgeranyl diphosphate synthase activity"/>
    <property type="evidence" value="ECO:0007669"/>
    <property type="project" value="InterPro"/>
</dbReference>
<dbReference type="InterPro" id="IPR002060">
    <property type="entry name" value="Squ/phyt_synthse"/>
</dbReference>
<name>A0A3A8MPL0_9BACT</name>
<dbReference type="PROSITE" id="PS01045">
    <property type="entry name" value="SQUALEN_PHYTOEN_SYN_2"/>
    <property type="match status" value="1"/>
</dbReference>
<dbReference type="InterPro" id="IPR033904">
    <property type="entry name" value="Trans_IPPS_HH"/>
</dbReference>
<dbReference type="InterPro" id="IPR044843">
    <property type="entry name" value="Trans_IPPS_bact-type"/>
</dbReference>
<comment type="caution">
    <text evidence="3">The sequence shown here is derived from an EMBL/GenBank/DDBJ whole genome shotgun (WGS) entry which is preliminary data.</text>
</comment>
<dbReference type="SFLD" id="SFLDG01018">
    <property type="entry name" value="Squalene/Phytoene_Synthase_Lik"/>
    <property type="match status" value="1"/>
</dbReference>
<feature type="compositionally biased region" description="Low complexity" evidence="2">
    <location>
        <begin position="330"/>
        <end position="342"/>
    </location>
</feature>
<dbReference type="Gene3D" id="1.10.600.10">
    <property type="entry name" value="Farnesyl Diphosphate Synthase"/>
    <property type="match status" value="1"/>
</dbReference>
<protein>
    <submittedName>
        <fullName evidence="3">Phytoene/squalene synthase family protein</fullName>
    </submittedName>
</protein>